<proteinExistence type="inferred from homology"/>
<feature type="domain" description="C2H2-type" evidence="13">
    <location>
        <begin position="346"/>
        <end position="373"/>
    </location>
</feature>
<dbReference type="InterPro" id="IPR001909">
    <property type="entry name" value="KRAB"/>
</dbReference>
<keyword evidence="9" id="KW-0238">DNA-binding</keyword>
<evidence type="ECO:0000259" key="13">
    <source>
        <dbReference type="PROSITE" id="PS50157"/>
    </source>
</evidence>
<evidence type="ECO:0000256" key="7">
    <source>
        <dbReference type="ARBA" id="ARBA00022833"/>
    </source>
</evidence>
<dbReference type="PROSITE" id="PS50805">
    <property type="entry name" value="KRAB"/>
    <property type="match status" value="1"/>
</dbReference>
<dbReference type="FunFam" id="3.30.160.60:FF:001617">
    <property type="entry name" value="zinc finger protein 420 isoform X2"/>
    <property type="match status" value="1"/>
</dbReference>
<feature type="domain" description="C2H2-type" evidence="13">
    <location>
        <begin position="262"/>
        <end position="286"/>
    </location>
</feature>
<feature type="domain" description="C2H2-type" evidence="13">
    <location>
        <begin position="374"/>
        <end position="401"/>
    </location>
</feature>
<evidence type="ECO:0000256" key="3">
    <source>
        <dbReference type="ARBA" id="ARBA00006991"/>
    </source>
</evidence>
<evidence type="ECO:0000313" key="16">
    <source>
        <dbReference type="Proteomes" id="UP001295444"/>
    </source>
</evidence>
<comment type="subcellular location">
    <subcellularLocation>
        <location evidence="2">Nucleus</location>
    </subcellularLocation>
</comment>
<dbReference type="GO" id="GO:0008270">
    <property type="term" value="F:zinc ion binding"/>
    <property type="evidence" value="ECO:0007669"/>
    <property type="project" value="UniProtKB-KW"/>
</dbReference>
<evidence type="ECO:0000256" key="6">
    <source>
        <dbReference type="ARBA" id="ARBA00022771"/>
    </source>
</evidence>
<feature type="domain" description="C2H2-type" evidence="13">
    <location>
        <begin position="458"/>
        <end position="486"/>
    </location>
</feature>
<feature type="domain" description="C2H2-type" evidence="13">
    <location>
        <begin position="290"/>
        <end position="317"/>
    </location>
</feature>
<dbReference type="Gene3D" id="3.30.160.60">
    <property type="entry name" value="Classic Zinc Finger"/>
    <property type="match status" value="8"/>
</dbReference>
<dbReference type="Pfam" id="PF00096">
    <property type="entry name" value="zf-C2H2"/>
    <property type="match status" value="8"/>
</dbReference>
<dbReference type="FunFam" id="3.30.160.60:FF:000027">
    <property type="entry name" value="zinc finger protein 3 homolog"/>
    <property type="match status" value="1"/>
</dbReference>
<gene>
    <name evidence="15" type="ORF">PECUL_23A052675</name>
</gene>
<dbReference type="PANTHER" id="PTHR23234">
    <property type="entry name" value="ZNF44 PROTEIN"/>
    <property type="match status" value="1"/>
</dbReference>
<dbReference type="SMART" id="SM00349">
    <property type="entry name" value="KRAB"/>
    <property type="match status" value="1"/>
</dbReference>
<evidence type="ECO:0000256" key="10">
    <source>
        <dbReference type="ARBA" id="ARBA00023163"/>
    </source>
</evidence>
<accession>A0AAD1VW97</accession>
<dbReference type="GO" id="GO:0006355">
    <property type="term" value="P:regulation of DNA-templated transcription"/>
    <property type="evidence" value="ECO:0007669"/>
    <property type="project" value="InterPro"/>
</dbReference>
<dbReference type="InterPro" id="IPR013087">
    <property type="entry name" value="Znf_C2H2_type"/>
</dbReference>
<reference evidence="15" key="1">
    <citation type="submission" date="2022-03" db="EMBL/GenBank/DDBJ databases">
        <authorList>
            <person name="Alioto T."/>
            <person name="Alioto T."/>
            <person name="Gomez Garrido J."/>
        </authorList>
    </citation>
    <scope>NUCLEOTIDE SEQUENCE</scope>
</reference>
<dbReference type="SMART" id="SM00355">
    <property type="entry name" value="ZnF_C2H2"/>
    <property type="match status" value="8"/>
</dbReference>
<dbReference type="SUPFAM" id="SSF57667">
    <property type="entry name" value="beta-beta-alpha zinc fingers"/>
    <property type="match status" value="4"/>
</dbReference>
<dbReference type="FunFam" id="3.30.160.60:FF:001270">
    <property type="entry name" value="zinc finger protein 583 isoform X1"/>
    <property type="match status" value="1"/>
</dbReference>
<dbReference type="FunFam" id="3.30.160.60:FF:000624">
    <property type="entry name" value="zinc finger protein 697"/>
    <property type="match status" value="1"/>
</dbReference>
<dbReference type="FunFam" id="3.30.160.60:FF:000739">
    <property type="entry name" value="Zgc:171418 protein"/>
    <property type="match status" value="1"/>
</dbReference>
<evidence type="ECO:0000256" key="8">
    <source>
        <dbReference type="ARBA" id="ARBA00023015"/>
    </source>
</evidence>
<dbReference type="SUPFAM" id="SSF109640">
    <property type="entry name" value="KRAB domain (Kruppel-associated box)"/>
    <property type="match status" value="1"/>
</dbReference>
<evidence type="ECO:0000259" key="14">
    <source>
        <dbReference type="PROSITE" id="PS50805"/>
    </source>
</evidence>
<comment type="function">
    <text evidence="1">May be involved in transcriptional regulation.</text>
</comment>
<evidence type="ECO:0000256" key="11">
    <source>
        <dbReference type="ARBA" id="ARBA00023242"/>
    </source>
</evidence>
<evidence type="ECO:0000313" key="15">
    <source>
        <dbReference type="EMBL" id="CAH2272642.1"/>
    </source>
</evidence>
<dbReference type="CDD" id="cd07765">
    <property type="entry name" value="KRAB_A-box"/>
    <property type="match status" value="1"/>
</dbReference>
<feature type="domain" description="C2H2-type" evidence="13">
    <location>
        <begin position="318"/>
        <end position="345"/>
    </location>
</feature>
<keyword evidence="4" id="KW-0479">Metal-binding</keyword>
<evidence type="ECO:0000256" key="2">
    <source>
        <dbReference type="ARBA" id="ARBA00004123"/>
    </source>
</evidence>
<protein>
    <submittedName>
        <fullName evidence="15">Oocyte zinc finger -like</fullName>
    </submittedName>
</protein>
<evidence type="ECO:0000256" key="4">
    <source>
        <dbReference type="ARBA" id="ARBA00022723"/>
    </source>
</evidence>
<dbReference type="InterPro" id="IPR036051">
    <property type="entry name" value="KRAB_dom_sf"/>
</dbReference>
<dbReference type="GO" id="GO:0003677">
    <property type="term" value="F:DNA binding"/>
    <property type="evidence" value="ECO:0007669"/>
    <property type="project" value="UniProtKB-KW"/>
</dbReference>
<dbReference type="PANTHER" id="PTHR23234:SF8">
    <property type="entry name" value="C2H2-TYPE DOMAIN-CONTAINING PROTEIN"/>
    <property type="match status" value="1"/>
</dbReference>
<dbReference type="PROSITE" id="PS50157">
    <property type="entry name" value="ZINC_FINGER_C2H2_2"/>
    <property type="match status" value="8"/>
</dbReference>
<comment type="similarity">
    <text evidence="3">Belongs to the krueppel C2H2-type zinc-finger protein family.</text>
</comment>
<dbReference type="InterPro" id="IPR050758">
    <property type="entry name" value="Znf_C2H2-type"/>
</dbReference>
<sequence length="491" mass="56995">MLIIDKLKELYQMPKLKNADIPPRKAKLRRCKGGLQRKPKLRRCKGGLQRKSKMKTVITDCLLWKPNLKNSRDGGAALKTSGRRFRKNPQPPEFEDIAVYFSEDEWRYLKHGQKKLYREVMMDNYQTVHFLGYRNKKPKLITSIERGENLYVSKRESPEKTTQRIQNGSKYTTAELVRSLFTPHGWAVAGLSFEPHYEEINKDGRPSVCQYNLRHRVGVEYTSFYTDEDIETRELKPHRKLHLKQINASGVKYLQQRVNGPHSCSECGKSYSQKSYLVKHQKIHTGISVFVCTRCGKCFTQRSNLMRHERTHLVERPFTCPDCDKSFSDGSTLLKHQRIHSGEKPFECSECGKTFSISTYLIVHQRTHTGEKPYVCKDCGKSFTQSSHLITHQRTHTGEKPYACIECRKSFTSSSHLITHQRTHTGERPYPCEECGKTFKHSTHLVLHKRTHTGERPYTCSVCPRTFVQRPQLLKHQKKCHAKVDNLDSGP</sequence>
<feature type="domain" description="C2H2-type" evidence="13">
    <location>
        <begin position="402"/>
        <end position="429"/>
    </location>
</feature>
<dbReference type="EMBL" id="OW240914">
    <property type="protein sequence ID" value="CAH2272642.1"/>
    <property type="molecule type" value="Genomic_DNA"/>
</dbReference>
<dbReference type="FunFam" id="3.30.160.60:FF:001311">
    <property type="entry name" value="Zinc finger protein 668"/>
    <property type="match status" value="1"/>
</dbReference>
<evidence type="ECO:0000256" key="1">
    <source>
        <dbReference type="ARBA" id="ARBA00003767"/>
    </source>
</evidence>
<evidence type="ECO:0000256" key="12">
    <source>
        <dbReference type="PROSITE-ProRule" id="PRU00042"/>
    </source>
</evidence>
<keyword evidence="16" id="KW-1185">Reference proteome</keyword>
<dbReference type="Proteomes" id="UP001295444">
    <property type="component" value="Chromosome 03"/>
</dbReference>
<name>A0AAD1VW97_PELCU</name>
<evidence type="ECO:0000256" key="5">
    <source>
        <dbReference type="ARBA" id="ARBA00022737"/>
    </source>
</evidence>
<keyword evidence="10" id="KW-0804">Transcription</keyword>
<dbReference type="Gene3D" id="6.10.140.140">
    <property type="match status" value="1"/>
</dbReference>
<keyword evidence="6 12" id="KW-0863">Zinc-finger</keyword>
<keyword evidence="8" id="KW-0805">Transcription regulation</keyword>
<dbReference type="InterPro" id="IPR036236">
    <property type="entry name" value="Znf_C2H2_sf"/>
</dbReference>
<keyword evidence="7" id="KW-0862">Zinc</keyword>
<feature type="domain" description="KRAB" evidence="14">
    <location>
        <begin position="92"/>
        <end position="163"/>
    </location>
</feature>
<evidence type="ECO:0000256" key="9">
    <source>
        <dbReference type="ARBA" id="ARBA00023125"/>
    </source>
</evidence>
<dbReference type="FunFam" id="3.30.160.60:FF:000363">
    <property type="entry name" value="Zinc finger protein 239"/>
    <property type="match status" value="1"/>
</dbReference>
<organism evidence="15 16">
    <name type="scientific">Pelobates cultripes</name>
    <name type="common">Western spadefoot toad</name>
    <dbReference type="NCBI Taxonomy" id="61616"/>
    <lineage>
        <taxon>Eukaryota</taxon>
        <taxon>Metazoa</taxon>
        <taxon>Chordata</taxon>
        <taxon>Craniata</taxon>
        <taxon>Vertebrata</taxon>
        <taxon>Euteleostomi</taxon>
        <taxon>Amphibia</taxon>
        <taxon>Batrachia</taxon>
        <taxon>Anura</taxon>
        <taxon>Pelobatoidea</taxon>
        <taxon>Pelobatidae</taxon>
        <taxon>Pelobates</taxon>
    </lineage>
</organism>
<dbReference type="GO" id="GO:0005634">
    <property type="term" value="C:nucleus"/>
    <property type="evidence" value="ECO:0007669"/>
    <property type="project" value="UniProtKB-SubCell"/>
</dbReference>
<dbReference type="Pfam" id="PF01352">
    <property type="entry name" value="KRAB"/>
    <property type="match status" value="1"/>
</dbReference>
<keyword evidence="11" id="KW-0539">Nucleus</keyword>
<dbReference type="AlphaFoldDB" id="A0AAD1VW97"/>
<dbReference type="FunFam" id="3.30.160.60:FF:000016">
    <property type="entry name" value="zinc finger protein 37 homolog"/>
    <property type="match status" value="1"/>
</dbReference>
<keyword evidence="5" id="KW-0677">Repeat</keyword>
<dbReference type="PROSITE" id="PS00028">
    <property type="entry name" value="ZINC_FINGER_C2H2_1"/>
    <property type="match status" value="8"/>
</dbReference>
<feature type="domain" description="C2H2-type" evidence="13">
    <location>
        <begin position="430"/>
        <end position="457"/>
    </location>
</feature>